<feature type="repeat" description="TPR" evidence="4">
    <location>
        <begin position="153"/>
        <end position="186"/>
    </location>
</feature>
<name>A0A939GFU2_9BACT</name>
<dbReference type="PROSITE" id="PS50109">
    <property type="entry name" value="HIS_KIN"/>
    <property type="match status" value="1"/>
</dbReference>
<keyword evidence="8" id="KW-1185">Reference proteome</keyword>
<dbReference type="InterPro" id="IPR003594">
    <property type="entry name" value="HATPase_dom"/>
</dbReference>
<feature type="domain" description="Histidine kinase" evidence="6">
    <location>
        <begin position="451"/>
        <end position="644"/>
    </location>
</feature>
<dbReference type="AlphaFoldDB" id="A0A939GFU2"/>
<keyword evidence="7" id="KW-0067">ATP-binding</keyword>
<dbReference type="RefSeq" id="WP_207364026.1">
    <property type="nucleotide sequence ID" value="NZ_JAFMYV010000003.1"/>
</dbReference>
<dbReference type="Pfam" id="PF07730">
    <property type="entry name" value="HisKA_3"/>
    <property type="match status" value="1"/>
</dbReference>
<reference evidence="7" key="1">
    <citation type="submission" date="2021-03" db="EMBL/GenBank/DDBJ databases">
        <title>Fibrella sp. HMF5335 genome sequencing and assembly.</title>
        <authorList>
            <person name="Kang H."/>
            <person name="Kim H."/>
            <person name="Bae S."/>
            <person name="Joh K."/>
        </authorList>
    </citation>
    <scope>NUCLEOTIDE SEQUENCE</scope>
    <source>
        <strain evidence="7">HMF5335</strain>
    </source>
</reference>
<keyword evidence="5" id="KW-1133">Transmembrane helix</keyword>
<dbReference type="InterPro" id="IPR011712">
    <property type="entry name" value="Sig_transdc_His_kin_sub3_dim/P"/>
</dbReference>
<evidence type="ECO:0000313" key="8">
    <source>
        <dbReference type="Proteomes" id="UP000664034"/>
    </source>
</evidence>
<dbReference type="Gene3D" id="1.25.40.10">
    <property type="entry name" value="Tetratricopeptide repeat domain"/>
    <property type="match status" value="2"/>
</dbReference>
<evidence type="ECO:0000256" key="2">
    <source>
        <dbReference type="ARBA" id="ARBA00022777"/>
    </source>
</evidence>
<dbReference type="Pfam" id="PF02518">
    <property type="entry name" value="HATPase_c"/>
    <property type="match status" value="1"/>
</dbReference>
<evidence type="ECO:0000256" key="3">
    <source>
        <dbReference type="ARBA" id="ARBA00023012"/>
    </source>
</evidence>
<protein>
    <submittedName>
        <fullName evidence="7">ATP-binding protein</fullName>
    </submittedName>
</protein>
<gene>
    <name evidence="7" type="ORF">J2I47_07885</name>
</gene>
<dbReference type="GO" id="GO:0000155">
    <property type="term" value="F:phosphorelay sensor kinase activity"/>
    <property type="evidence" value="ECO:0007669"/>
    <property type="project" value="InterPro"/>
</dbReference>
<comment type="caution">
    <text evidence="7">The sequence shown here is derived from an EMBL/GenBank/DDBJ whole genome shotgun (WGS) entry which is preliminary data.</text>
</comment>
<feature type="transmembrane region" description="Helical" evidence="5">
    <location>
        <begin position="392"/>
        <end position="414"/>
    </location>
</feature>
<keyword evidence="4" id="KW-0802">TPR repeat</keyword>
<proteinExistence type="predicted"/>
<dbReference type="InterPro" id="IPR005467">
    <property type="entry name" value="His_kinase_dom"/>
</dbReference>
<keyword evidence="2" id="KW-0418">Kinase</keyword>
<dbReference type="SUPFAM" id="SSF48452">
    <property type="entry name" value="TPR-like"/>
    <property type="match status" value="1"/>
</dbReference>
<accession>A0A939GFU2</accession>
<dbReference type="SMART" id="SM00028">
    <property type="entry name" value="TPR"/>
    <property type="match status" value="6"/>
</dbReference>
<dbReference type="Proteomes" id="UP000664034">
    <property type="component" value="Unassembled WGS sequence"/>
</dbReference>
<dbReference type="PANTHER" id="PTHR24421">
    <property type="entry name" value="NITRATE/NITRITE SENSOR PROTEIN NARX-RELATED"/>
    <property type="match status" value="1"/>
</dbReference>
<dbReference type="GO" id="GO:0016020">
    <property type="term" value="C:membrane"/>
    <property type="evidence" value="ECO:0007669"/>
    <property type="project" value="InterPro"/>
</dbReference>
<evidence type="ECO:0000256" key="4">
    <source>
        <dbReference type="PROSITE-ProRule" id="PRU00339"/>
    </source>
</evidence>
<dbReference type="CDD" id="cd16917">
    <property type="entry name" value="HATPase_UhpB-NarQ-NarX-like"/>
    <property type="match status" value="1"/>
</dbReference>
<dbReference type="InterPro" id="IPR036890">
    <property type="entry name" value="HATPase_C_sf"/>
</dbReference>
<dbReference type="InterPro" id="IPR019734">
    <property type="entry name" value="TPR_rpt"/>
</dbReference>
<keyword evidence="1" id="KW-0808">Transferase</keyword>
<organism evidence="7 8">
    <name type="scientific">Fibrella rubiginis</name>
    <dbReference type="NCBI Taxonomy" id="2817060"/>
    <lineage>
        <taxon>Bacteria</taxon>
        <taxon>Pseudomonadati</taxon>
        <taxon>Bacteroidota</taxon>
        <taxon>Cytophagia</taxon>
        <taxon>Cytophagales</taxon>
        <taxon>Spirosomataceae</taxon>
        <taxon>Fibrella</taxon>
    </lineage>
</organism>
<dbReference type="GO" id="GO:0046983">
    <property type="term" value="F:protein dimerization activity"/>
    <property type="evidence" value="ECO:0007669"/>
    <property type="project" value="InterPro"/>
</dbReference>
<dbReference type="SMART" id="SM00387">
    <property type="entry name" value="HATPase_c"/>
    <property type="match status" value="1"/>
</dbReference>
<dbReference type="Gene3D" id="1.20.5.1930">
    <property type="match status" value="1"/>
</dbReference>
<sequence>MNVDRFVWLSLALTLWTIGGYAQSRPRPADTSAIMTQLRQAEAIEQQQPQQALSLYRQALEESRQKGYAKGYYASLRLLTYVLDLLGRHQESHQIAAAGLQQALRDTVQEYQSICYFALAQSAKWQGKNKQAIAYFKQAAPYRLAHRDRRKAAALFQNLGLLYETERLFPQAITYFNRALHDDQLAGSSAQDIGLDYASLAAVYMKQRRLELAMRHFRMAMVRFDPVRDRQFLMNTYGNMANLHKELARFDSSLYYYRQARQLNRPNPNPLQELHLLAGEAETYNQMGQFGRAKDRLTTAYALAKQQQVGLAEFRNIYREMANASLGLHDYEGAIPWYDKYLQTKDSLSTIEAKALLADYDLKLRQAQAGQQLAEKQGRIDRLEQAGQRRSLWTLVAALVGVSGLGGLLLAYGYTRQRRQAADSALLAAQRSHALAVAESEVQGQHKERLRIAKEMHDDLGASMTAIGLLSEVVKTRMGEATTPEVEKISTISSEMITTLNEIIWSLNTKNDHLNGLIAYIRAYSSEFIDNTNLDLYTQVAESAREMAVCGTDRRNVFLTVKEALHNVVKHAQATHVTLTIRSESHQLLINVVDNGQGFTPTQQTGLRNGLTNMRQRMRESGGSCTITSSSVGTSVHIVYPYAP</sequence>
<dbReference type="EMBL" id="JAFMYV010000003">
    <property type="protein sequence ID" value="MBO0936464.1"/>
    <property type="molecule type" value="Genomic_DNA"/>
</dbReference>
<evidence type="ECO:0000313" key="7">
    <source>
        <dbReference type="EMBL" id="MBO0936464.1"/>
    </source>
</evidence>
<keyword evidence="7" id="KW-0547">Nucleotide-binding</keyword>
<keyword evidence="5" id="KW-0472">Membrane</keyword>
<dbReference type="PROSITE" id="PS50005">
    <property type="entry name" value="TPR"/>
    <property type="match status" value="1"/>
</dbReference>
<dbReference type="InterPro" id="IPR050482">
    <property type="entry name" value="Sensor_HK_TwoCompSys"/>
</dbReference>
<dbReference type="SUPFAM" id="SSF55874">
    <property type="entry name" value="ATPase domain of HSP90 chaperone/DNA topoisomerase II/histidine kinase"/>
    <property type="match status" value="1"/>
</dbReference>
<evidence type="ECO:0000256" key="5">
    <source>
        <dbReference type="SAM" id="Phobius"/>
    </source>
</evidence>
<keyword evidence="5" id="KW-0812">Transmembrane</keyword>
<evidence type="ECO:0000259" key="6">
    <source>
        <dbReference type="PROSITE" id="PS50109"/>
    </source>
</evidence>
<dbReference type="PANTHER" id="PTHR24421:SF58">
    <property type="entry name" value="SIGNAL TRANSDUCTION HISTIDINE-PROTEIN KINASE_PHOSPHATASE UHPB"/>
    <property type="match status" value="1"/>
</dbReference>
<keyword evidence="3" id="KW-0902">Two-component regulatory system</keyword>
<dbReference type="Gene3D" id="3.30.565.10">
    <property type="entry name" value="Histidine kinase-like ATPase, C-terminal domain"/>
    <property type="match status" value="1"/>
</dbReference>
<dbReference type="InterPro" id="IPR011990">
    <property type="entry name" value="TPR-like_helical_dom_sf"/>
</dbReference>
<dbReference type="GO" id="GO:0005524">
    <property type="term" value="F:ATP binding"/>
    <property type="evidence" value="ECO:0007669"/>
    <property type="project" value="UniProtKB-KW"/>
</dbReference>
<evidence type="ECO:0000256" key="1">
    <source>
        <dbReference type="ARBA" id="ARBA00022679"/>
    </source>
</evidence>